<protein>
    <submittedName>
        <fullName evidence="7">D-3-phosphoglycerate dehydrogenase</fullName>
        <ecNumber evidence="7">1.1.1.399</ecNumber>
        <ecNumber evidence="7">1.1.1.95</ecNumber>
    </submittedName>
</protein>
<dbReference type="SUPFAM" id="SSF52283">
    <property type="entry name" value="Formate/glycerate dehydrogenase catalytic domain-like"/>
    <property type="match status" value="1"/>
</dbReference>
<evidence type="ECO:0000256" key="3">
    <source>
        <dbReference type="ARBA" id="ARBA00023027"/>
    </source>
</evidence>
<evidence type="ECO:0000256" key="1">
    <source>
        <dbReference type="ARBA" id="ARBA00005854"/>
    </source>
</evidence>
<gene>
    <name evidence="7" type="ORF">ABIE37_004076</name>
</gene>
<evidence type="ECO:0000259" key="6">
    <source>
        <dbReference type="Pfam" id="PF02826"/>
    </source>
</evidence>
<dbReference type="InterPro" id="IPR050418">
    <property type="entry name" value="D-iso_2-hydroxyacid_DH_PdxB"/>
</dbReference>
<proteinExistence type="inferred from homology"/>
<dbReference type="InterPro" id="IPR006140">
    <property type="entry name" value="D-isomer_DH_NAD-bd"/>
</dbReference>
<dbReference type="GeneID" id="92755001"/>
<dbReference type="PANTHER" id="PTHR43761">
    <property type="entry name" value="D-ISOMER SPECIFIC 2-HYDROXYACID DEHYDROGENASE FAMILY PROTEIN (AFU_ORTHOLOGUE AFUA_1G13630)"/>
    <property type="match status" value="1"/>
</dbReference>
<name>A0ABV2PBX4_9MICC</name>
<accession>A0ABV2PBX4</accession>
<evidence type="ECO:0000313" key="8">
    <source>
        <dbReference type="Proteomes" id="UP001549307"/>
    </source>
</evidence>
<dbReference type="Proteomes" id="UP001549307">
    <property type="component" value="Unassembled WGS sequence"/>
</dbReference>
<evidence type="ECO:0000256" key="2">
    <source>
        <dbReference type="ARBA" id="ARBA00023002"/>
    </source>
</evidence>
<evidence type="ECO:0000259" key="5">
    <source>
        <dbReference type="Pfam" id="PF00389"/>
    </source>
</evidence>
<dbReference type="InterPro" id="IPR043322">
    <property type="entry name" value="CtBP"/>
</dbReference>
<dbReference type="Pfam" id="PF02826">
    <property type="entry name" value="2-Hacid_dh_C"/>
    <property type="match status" value="1"/>
</dbReference>
<dbReference type="InterPro" id="IPR036291">
    <property type="entry name" value="NAD(P)-bd_dom_sf"/>
</dbReference>
<comment type="caution">
    <text evidence="7">The sequence shown here is derived from an EMBL/GenBank/DDBJ whole genome shotgun (WGS) entry which is preliminary data.</text>
</comment>
<keyword evidence="8" id="KW-1185">Reference proteome</keyword>
<dbReference type="InterPro" id="IPR029753">
    <property type="entry name" value="D-isomer_DH_CS"/>
</dbReference>
<feature type="domain" description="D-isomer specific 2-hydroxyacid dehydrogenase NAD-binding" evidence="6">
    <location>
        <begin position="123"/>
        <end position="299"/>
    </location>
</feature>
<organism evidence="7 8">
    <name type="scientific">Arthrobacter bambusae</name>
    <dbReference type="NCBI Taxonomy" id="1338426"/>
    <lineage>
        <taxon>Bacteria</taxon>
        <taxon>Bacillati</taxon>
        <taxon>Actinomycetota</taxon>
        <taxon>Actinomycetes</taxon>
        <taxon>Micrococcales</taxon>
        <taxon>Micrococcaceae</taxon>
        <taxon>Arthrobacter</taxon>
    </lineage>
</organism>
<dbReference type="EC" id="1.1.1.399" evidence="7"/>
<dbReference type="SUPFAM" id="SSF51735">
    <property type="entry name" value="NAD(P)-binding Rossmann-fold domains"/>
    <property type="match status" value="1"/>
</dbReference>
<sequence>MSEPTTPAAFTNPTNPIKIVITDCDHDSIDIERAVARDAGAELVLAQCRTEDEVIAAAAGADAIVVQYAPITAKVLDALPGLKAIGRYGVGVDTLDVEAATARGVAICNVPDYGTEDVSDHAIALAVSLARGITQLDRGVRRGDHSLGPVQPLHRIGGRVFGVVGLGLIGAATGRKAKGLGYHVIGSDPLLTAGTVTADGITVAGFEELVASADVISLHVPLNQYTHHLINSDVLDRVKPGAVLVNTCRGAVVDTDAVAAALKDGRLHAAGLDVFEVEPLPRTSPLLELENAVLTPHAAWYSEESYAELKRRTVENVVELCAGRVPRNILNSEVLLGSVAR</sequence>
<keyword evidence="2 4" id="KW-0560">Oxidoreductase</keyword>
<reference evidence="7 8" key="1">
    <citation type="submission" date="2024-06" db="EMBL/GenBank/DDBJ databases">
        <title>Sorghum-associated microbial communities from plants grown in Nebraska, USA.</title>
        <authorList>
            <person name="Schachtman D."/>
        </authorList>
    </citation>
    <scope>NUCLEOTIDE SEQUENCE [LARGE SCALE GENOMIC DNA]</scope>
    <source>
        <strain evidence="7 8">3552</strain>
    </source>
</reference>
<dbReference type="RefSeq" id="WP_354232615.1">
    <property type="nucleotide sequence ID" value="NZ_JBEPSN010000012.1"/>
</dbReference>
<keyword evidence="3" id="KW-0520">NAD</keyword>
<dbReference type="PANTHER" id="PTHR43761:SF1">
    <property type="entry name" value="D-ISOMER SPECIFIC 2-HYDROXYACID DEHYDROGENASE CATALYTIC DOMAIN-CONTAINING PROTEIN-RELATED"/>
    <property type="match status" value="1"/>
</dbReference>
<dbReference type="PROSITE" id="PS00670">
    <property type="entry name" value="D_2_HYDROXYACID_DH_2"/>
    <property type="match status" value="1"/>
</dbReference>
<evidence type="ECO:0000313" key="7">
    <source>
        <dbReference type="EMBL" id="MET4542271.1"/>
    </source>
</evidence>
<evidence type="ECO:0000256" key="4">
    <source>
        <dbReference type="RuleBase" id="RU003719"/>
    </source>
</evidence>
<feature type="domain" description="D-isomer specific 2-hydroxyacid dehydrogenase catalytic" evidence="5">
    <location>
        <begin position="33"/>
        <end position="331"/>
    </location>
</feature>
<dbReference type="CDD" id="cd05299">
    <property type="entry name" value="CtBP_dh"/>
    <property type="match status" value="1"/>
</dbReference>
<dbReference type="Pfam" id="PF00389">
    <property type="entry name" value="2-Hacid_dh"/>
    <property type="match status" value="1"/>
</dbReference>
<comment type="similarity">
    <text evidence="1 4">Belongs to the D-isomer specific 2-hydroxyacid dehydrogenase family.</text>
</comment>
<dbReference type="GO" id="GO:0004617">
    <property type="term" value="F:phosphoglycerate dehydrogenase activity"/>
    <property type="evidence" value="ECO:0007669"/>
    <property type="project" value="UniProtKB-EC"/>
</dbReference>
<dbReference type="EMBL" id="JBEPSN010000012">
    <property type="protein sequence ID" value="MET4542271.1"/>
    <property type="molecule type" value="Genomic_DNA"/>
</dbReference>
<dbReference type="PROSITE" id="PS00671">
    <property type="entry name" value="D_2_HYDROXYACID_DH_3"/>
    <property type="match status" value="1"/>
</dbReference>
<dbReference type="InterPro" id="IPR006139">
    <property type="entry name" value="D-isomer_2_OHA_DH_cat_dom"/>
</dbReference>
<dbReference type="Gene3D" id="3.40.50.720">
    <property type="entry name" value="NAD(P)-binding Rossmann-like Domain"/>
    <property type="match status" value="2"/>
</dbReference>
<dbReference type="EC" id="1.1.1.95" evidence="7"/>